<feature type="region of interest" description="Disordered" evidence="1">
    <location>
        <begin position="1"/>
        <end position="22"/>
    </location>
</feature>
<evidence type="ECO:0000256" key="1">
    <source>
        <dbReference type="SAM" id="MobiDB-lite"/>
    </source>
</evidence>
<sequence>MKEMEKNSHIDTNRSERNVDFTQKNLKEFYKEEFGEALENYNENQKRSDRK</sequence>
<dbReference type="AlphaFoldDB" id="A0A1H0XIU6"/>
<gene>
    <name evidence="2" type="ORF">SAMN04487752_0316</name>
</gene>
<dbReference type="Gene3D" id="3.30.930.30">
    <property type="match status" value="1"/>
</dbReference>
<accession>A0A1H0XIU6</accession>
<organism evidence="2 3">
    <name type="scientific">Carnobacterium viridans</name>
    <dbReference type="NCBI Taxonomy" id="174587"/>
    <lineage>
        <taxon>Bacteria</taxon>
        <taxon>Bacillati</taxon>
        <taxon>Bacillota</taxon>
        <taxon>Bacilli</taxon>
        <taxon>Lactobacillales</taxon>
        <taxon>Carnobacteriaceae</taxon>
        <taxon>Carnobacterium</taxon>
    </lineage>
</organism>
<protein>
    <submittedName>
        <fullName evidence="2">Uncharacterized protein</fullName>
    </submittedName>
</protein>
<reference evidence="3" key="1">
    <citation type="submission" date="2016-10" db="EMBL/GenBank/DDBJ databases">
        <authorList>
            <person name="Varghese N."/>
            <person name="Submissions S."/>
        </authorList>
    </citation>
    <scope>NUCLEOTIDE SEQUENCE [LARGE SCALE GENOMIC DNA]</scope>
    <source>
        <strain evidence="3">MPL-11</strain>
    </source>
</reference>
<evidence type="ECO:0000313" key="2">
    <source>
        <dbReference type="EMBL" id="SDQ02807.1"/>
    </source>
</evidence>
<dbReference type="EMBL" id="FNJW01000007">
    <property type="protein sequence ID" value="SDQ02807.1"/>
    <property type="molecule type" value="Genomic_DNA"/>
</dbReference>
<evidence type="ECO:0000313" key="3">
    <source>
        <dbReference type="Proteomes" id="UP000199481"/>
    </source>
</evidence>
<dbReference type="Proteomes" id="UP000199481">
    <property type="component" value="Unassembled WGS sequence"/>
</dbReference>
<keyword evidence="3" id="KW-1185">Reference proteome</keyword>
<dbReference type="RefSeq" id="WP_244885790.1">
    <property type="nucleotide sequence ID" value="NZ_FNJW01000007.1"/>
</dbReference>
<proteinExistence type="predicted"/>
<name>A0A1H0XIU6_9LACT</name>